<evidence type="ECO:0000313" key="18">
    <source>
        <dbReference type="EMBL" id="KGM09977.1"/>
    </source>
</evidence>
<evidence type="ECO:0000259" key="16">
    <source>
        <dbReference type="Pfam" id="PF01636"/>
    </source>
</evidence>
<reference evidence="18 19" key="1">
    <citation type="submission" date="2013-08" db="EMBL/GenBank/DDBJ databases">
        <title>Genome sequencing of Cellulomonas carbonis T26.</title>
        <authorList>
            <person name="Chen F."/>
            <person name="Li Y."/>
            <person name="Wang G."/>
        </authorList>
    </citation>
    <scope>NUCLEOTIDE SEQUENCE [LARGE SCALE GENOMIC DNA]</scope>
    <source>
        <strain evidence="18 19">T26</strain>
    </source>
</reference>
<evidence type="ECO:0000256" key="10">
    <source>
        <dbReference type="ARBA" id="ARBA00022840"/>
    </source>
</evidence>
<dbReference type="EC" id="2.7.1.175" evidence="4"/>
<dbReference type="AlphaFoldDB" id="A0A0A0BQN2"/>
<dbReference type="UniPathway" id="UPA00164"/>
<evidence type="ECO:0000256" key="12">
    <source>
        <dbReference type="ARBA" id="ARBA00023277"/>
    </source>
</evidence>
<comment type="catalytic activity">
    <reaction evidence="14">
        <text>D-maltose + ATP = alpha-maltose 1-phosphate + ADP + H(+)</text>
        <dbReference type="Rhea" id="RHEA:31915"/>
        <dbReference type="ChEBI" id="CHEBI:15378"/>
        <dbReference type="ChEBI" id="CHEBI:17306"/>
        <dbReference type="ChEBI" id="CHEBI:30616"/>
        <dbReference type="ChEBI" id="CHEBI:63576"/>
        <dbReference type="ChEBI" id="CHEBI:456216"/>
        <dbReference type="EC" id="2.7.1.175"/>
    </reaction>
</comment>
<evidence type="ECO:0000256" key="4">
    <source>
        <dbReference type="ARBA" id="ARBA00011962"/>
    </source>
</evidence>
<dbReference type="InterPro" id="IPR011009">
    <property type="entry name" value="Kinase-like_dom_sf"/>
</dbReference>
<comment type="caution">
    <text evidence="18">The sequence shown here is derived from an EMBL/GenBank/DDBJ whole genome shotgun (WGS) entry which is preliminary data.</text>
</comment>
<dbReference type="Pfam" id="PF18085">
    <property type="entry name" value="Mak_N_cap"/>
    <property type="match status" value="1"/>
</dbReference>
<protein>
    <recommendedName>
        <fullName evidence="5">Maltokinase</fullName>
        <ecNumber evidence="4">2.7.1.175</ecNumber>
    </recommendedName>
    <alternativeName>
        <fullName evidence="13">Maltose-1-phosphate synthase</fullName>
    </alternativeName>
</protein>
<dbReference type="Pfam" id="PF01636">
    <property type="entry name" value="APH"/>
    <property type="match status" value="1"/>
</dbReference>
<evidence type="ECO:0000259" key="17">
    <source>
        <dbReference type="Pfam" id="PF18085"/>
    </source>
</evidence>
<dbReference type="InterPro" id="IPR002575">
    <property type="entry name" value="Aminoglycoside_PTrfase"/>
</dbReference>
<gene>
    <name evidence="18" type="ORF">N868_17405</name>
</gene>
<evidence type="ECO:0000256" key="9">
    <source>
        <dbReference type="ARBA" id="ARBA00022777"/>
    </source>
</evidence>
<evidence type="ECO:0000256" key="15">
    <source>
        <dbReference type="SAM" id="MobiDB-lite"/>
    </source>
</evidence>
<name>A0A0A0BQN2_9CELL</name>
<accession>A0A0A0BQN2</accession>
<keyword evidence="9" id="KW-0418">Kinase</keyword>
<keyword evidence="11" id="KW-0320">Glycogen biosynthesis</keyword>
<evidence type="ECO:0000256" key="5">
    <source>
        <dbReference type="ARBA" id="ARBA00013882"/>
    </source>
</evidence>
<evidence type="ECO:0000256" key="1">
    <source>
        <dbReference type="ARBA" id="ARBA00004964"/>
    </source>
</evidence>
<dbReference type="Gene3D" id="3.90.1200.10">
    <property type="match status" value="1"/>
</dbReference>
<comment type="pathway">
    <text evidence="1">Glycan biosynthesis; glycogen biosynthesis.</text>
</comment>
<dbReference type="GO" id="GO:0005978">
    <property type="term" value="P:glycogen biosynthetic process"/>
    <property type="evidence" value="ECO:0007669"/>
    <property type="project" value="UniProtKB-UniPathway"/>
</dbReference>
<comment type="similarity">
    <text evidence="2">Belongs to the aminoglycoside phosphotransferase family.</text>
</comment>
<keyword evidence="10" id="KW-0067">ATP-binding</keyword>
<evidence type="ECO:0000313" key="19">
    <source>
        <dbReference type="Proteomes" id="UP000029839"/>
    </source>
</evidence>
<keyword evidence="7 18" id="KW-0808">Transferase</keyword>
<reference evidence="18 19" key="2">
    <citation type="journal article" date="2015" name="Stand. Genomic Sci.">
        <title>Draft genome sequence of Cellulomonas carbonis T26(T) and comparative analysis of six Cellulomonas genomes.</title>
        <authorList>
            <person name="Zhuang W."/>
            <person name="Zhang S."/>
            <person name="Xia X."/>
            <person name="Wang G."/>
        </authorList>
    </citation>
    <scope>NUCLEOTIDE SEQUENCE [LARGE SCALE GENOMIC DNA]</scope>
    <source>
        <strain evidence="18 19">T26</strain>
    </source>
</reference>
<sequence length="467" mass="48550">MTDSAHAATTPTGGDPVPDPSSTTANPLVGGPWRTPGLLDLLRSWLPAQRWFPAKGTTGDVEPVAVVELTDPAGEAEVGLHLVRLPSGALLQVPLVIRHDDDAPLEGAPTVGRLDDGRVVVDGCHDAAFVRAWLASAERDAGVPVGDPATAASTMRVVSGEQSNTSVLLPDATPPGILKVFRGVGAGANPDVEVPLALSHVGWSGVPRPLAWLTGAWPGDDAGRSTVAGHLGVLSELVVGAEDGFELACRMAGAGESFGALALDLGRTTAEMHDALRRAVPVPGPEDPAAADDVVRTLRARAAAAVAAAPVLADRADAVDRVLSSVTGLGTLPPLQRVHGDYHLGQVLHSSARGWSVLDFEGEPQASPEERMRPDLPMRDLAGMLRSLDYAAAVGGATSPEWDAEARARLVDGYLTASGGGTADDVTLALLRALELDKALYEVVYEVRNRPTWVPIPLAGVDRLLQD</sequence>
<feature type="domain" description="Maltokinase N-terminal cap" evidence="17">
    <location>
        <begin position="45"/>
        <end position="126"/>
    </location>
</feature>
<proteinExistence type="inferred from homology"/>
<feature type="domain" description="Aminoglycoside phosphotransferase" evidence="16">
    <location>
        <begin position="260"/>
        <end position="414"/>
    </location>
</feature>
<organism evidence="18 19">
    <name type="scientific">Cellulomonas carbonis T26</name>
    <dbReference type="NCBI Taxonomy" id="947969"/>
    <lineage>
        <taxon>Bacteria</taxon>
        <taxon>Bacillati</taxon>
        <taxon>Actinomycetota</taxon>
        <taxon>Actinomycetes</taxon>
        <taxon>Micrococcales</taxon>
        <taxon>Cellulomonadaceae</taxon>
        <taxon>Cellulomonas</taxon>
    </lineage>
</organism>
<dbReference type="SUPFAM" id="SSF56112">
    <property type="entry name" value="Protein kinase-like (PK-like)"/>
    <property type="match status" value="1"/>
</dbReference>
<dbReference type="GO" id="GO:0005524">
    <property type="term" value="F:ATP binding"/>
    <property type="evidence" value="ECO:0007669"/>
    <property type="project" value="UniProtKB-KW"/>
</dbReference>
<evidence type="ECO:0000256" key="3">
    <source>
        <dbReference type="ARBA" id="ARBA00011245"/>
    </source>
</evidence>
<feature type="region of interest" description="Disordered" evidence="15">
    <location>
        <begin position="1"/>
        <end position="31"/>
    </location>
</feature>
<evidence type="ECO:0000256" key="11">
    <source>
        <dbReference type="ARBA" id="ARBA00023056"/>
    </source>
</evidence>
<comment type="subunit">
    <text evidence="3">Monomer.</text>
</comment>
<dbReference type="EMBL" id="AXCY01000068">
    <property type="protein sequence ID" value="KGM09977.1"/>
    <property type="molecule type" value="Genomic_DNA"/>
</dbReference>
<evidence type="ECO:0000256" key="2">
    <source>
        <dbReference type="ARBA" id="ARBA00006219"/>
    </source>
</evidence>
<keyword evidence="12" id="KW-0119">Carbohydrate metabolism</keyword>
<keyword evidence="19" id="KW-1185">Reference proteome</keyword>
<dbReference type="Proteomes" id="UP000029839">
    <property type="component" value="Unassembled WGS sequence"/>
</dbReference>
<dbReference type="GO" id="GO:0016301">
    <property type="term" value="F:kinase activity"/>
    <property type="evidence" value="ECO:0007669"/>
    <property type="project" value="UniProtKB-KW"/>
</dbReference>
<evidence type="ECO:0000256" key="8">
    <source>
        <dbReference type="ARBA" id="ARBA00022741"/>
    </source>
</evidence>
<dbReference type="InterPro" id="IPR040999">
    <property type="entry name" value="Mak_N_cap"/>
</dbReference>
<evidence type="ECO:0000256" key="7">
    <source>
        <dbReference type="ARBA" id="ARBA00022679"/>
    </source>
</evidence>
<evidence type="ECO:0000256" key="14">
    <source>
        <dbReference type="ARBA" id="ARBA00049067"/>
    </source>
</evidence>
<keyword evidence="6" id="KW-0321">Glycogen metabolism</keyword>
<keyword evidence="8" id="KW-0547">Nucleotide-binding</keyword>
<evidence type="ECO:0000256" key="6">
    <source>
        <dbReference type="ARBA" id="ARBA00022600"/>
    </source>
</evidence>
<evidence type="ECO:0000256" key="13">
    <source>
        <dbReference type="ARBA" id="ARBA00031251"/>
    </source>
</evidence>